<name>A0A368XJB9_9BURK</name>
<proteinExistence type="predicted"/>
<dbReference type="Proteomes" id="UP000252884">
    <property type="component" value="Unassembled WGS sequence"/>
</dbReference>
<dbReference type="RefSeq" id="WP_211333087.1">
    <property type="nucleotide sequence ID" value="NZ_QPJK01000008.1"/>
</dbReference>
<organism evidence="3 4">
    <name type="scientific">Pseudorhodoferax soli</name>
    <dbReference type="NCBI Taxonomy" id="545864"/>
    <lineage>
        <taxon>Bacteria</taxon>
        <taxon>Pseudomonadati</taxon>
        <taxon>Pseudomonadota</taxon>
        <taxon>Betaproteobacteria</taxon>
        <taxon>Burkholderiales</taxon>
        <taxon>Comamonadaceae</taxon>
    </lineage>
</organism>
<dbReference type="Gene3D" id="2.60.120.260">
    <property type="entry name" value="Galactose-binding domain-like"/>
    <property type="match status" value="1"/>
</dbReference>
<keyword evidence="1" id="KW-0732">Signal</keyword>
<dbReference type="AlphaFoldDB" id="A0A368XJB9"/>
<comment type="caution">
    <text evidence="3">The sequence shown here is derived from an EMBL/GenBank/DDBJ whole genome shotgun (WGS) entry which is preliminary data.</text>
</comment>
<dbReference type="InterPro" id="IPR013424">
    <property type="entry name" value="Ice-binding_C"/>
</dbReference>
<keyword evidence="4" id="KW-1185">Reference proteome</keyword>
<feature type="domain" description="Ice-binding protein C-terminal" evidence="2">
    <location>
        <begin position="164"/>
        <end position="187"/>
    </location>
</feature>
<gene>
    <name evidence="3" type="ORF">DES41_108313</name>
</gene>
<reference evidence="3 4" key="1">
    <citation type="submission" date="2018-07" db="EMBL/GenBank/DDBJ databases">
        <title>Genomic Encyclopedia of Type Strains, Phase IV (KMG-IV): sequencing the most valuable type-strain genomes for metagenomic binning, comparative biology and taxonomic classification.</title>
        <authorList>
            <person name="Goeker M."/>
        </authorList>
    </citation>
    <scope>NUCLEOTIDE SEQUENCE [LARGE SCALE GENOMIC DNA]</scope>
    <source>
        <strain evidence="3 4">DSM 21634</strain>
    </source>
</reference>
<evidence type="ECO:0000313" key="3">
    <source>
        <dbReference type="EMBL" id="RCW68131.1"/>
    </source>
</evidence>
<dbReference type="NCBIfam" id="TIGR02595">
    <property type="entry name" value="PEP_CTERM"/>
    <property type="match status" value="1"/>
</dbReference>
<evidence type="ECO:0000256" key="1">
    <source>
        <dbReference type="SAM" id="SignalP"/>
    </source>
</evidence>
<dbReference type="EMBL" id="QPJK01000008">
    <property type="protein sequence ID" value="RCW68131.1"/>
    <property type="molecule type" value="Genomic_DNA"/>
</dbReference>
<evidence type="ECO:0000313" key="4">
    <source>
        <dbReference type="Proteomes" id="UP000252884"/>
    </source>
</evidence>
<protein>
    <submittedName>
        <fullName evidence="3">Putative secreted protein with PEP-CTERM sorting signal</fullName>
    </submittedName>
</protein>
<sequence length="190" mass="19448">MKKISSSIAGIVLAATAAFAAPAQANLVTNGGFETGDFSGWAQTGDAVFDGVQCAGPGPSVYAGNCSAYFGSPESQSGIAQTIDVGSVGKMWNLSFAFLPDGGLPNSFTVMFGGKTLLSLTDTGASDYMVYQFSGFTTAENMTLSFDFFDPAGFLSLDAVTVTAVPEPATTALMGAALAGLLVMRRRKAS</sequence>
<feature type="signal peptide" evidence="1">
    <location>
        <begin position="1"/>
        <end position="20"/>
    </location>
</feature>
<dbReference type="Pfam" id="PF07589">
    <property type="entry name" value="PEP-CTERM"/>
    <property type="match status" value="1"/>
</dbReference>
<feature type="chain" id="PRO_5017000596" evidence="1">
    <location>
        <begin position="21"/>
        <end position="190"/>
    </location>
</feature>
<accession>A0A368XJB9</accession>
<evidence type="ECO:0000259" key="2">
    <source>
        <dbReference type="Pfam" id="PF07589"/>
    </source>
</evidence>